<dbReference type="PANTHER" id="PTHR43298">
    <property type="entry name" value="MULTIDRUG RESISTANCE PROTEIN NORM-RELATED"/>
    <property type="match status" value="1"/>
</dbReference>
<sequence length="209" mass="23550">MKFLRSYNPDISKRILLIAYPIIFANASRSIMGIVDMIMVGRLGVHSIAAVGFGELIIYSFIAIIGFSIQVSTKTITARRFGEKKYVECFESLLNGQILGFCLGLPVLFCGYIYCEKLIQYLLNDPLTISECVKYTSIQFLGILFPIMCFIFKGYYTGIQQTSLYLKVVISANIINIYLNFGLIFGSIKLDTFFANSLIPGFTNLNLLW</sequence>
<keyword evidence="2" id="KW-0812">Transmembrane</keyword>
<dbReference type="InterPro" id="IPR050222">
    <property type="entry name" value="MATE_MdtK"/>
</dbReference>
<keyword evidence="2" id="KW-0472">Membrane</keyword>
<dbReference type="GO" id="GO:0042910">
    <property type="term" value="F:xenobiotic transmembrane transporter activity"/>
    <property type="evidence" value="ECO:0007669"/>
    <property type="project" value="InterPro"/>
</dbReference>
<name>A0A383EGN2_9ZZZZ</name>
<feature type="transmembrane region" description="Helical" evidence="2">
    <location>
        <begin position="92"/>
        <end position="114"/>
    </location>
</feature>
<dbReference type="Pfam" id="PF01554">
    <property type="entry name" value="MatE"/>
    <property type="match status" value="1"/>
</dbReference>
<gene>
    <name evidence="3" type="ORF">METZ01_LOCUS508309</name>
</gene>
<accession>A0A383EGN2</accession>
<feature type="transmembrane region" description="Helical" evidence="2">
    <location>
        <begin position="15"/>
        <end position="35"/>
    </location>
</feature>
<evidence type="ECO:0008006" key="4">
    <source>
        <dbReference type="Google" id="ProtNLM"/>
    </source>
</evidence>
<feature type="transmembrane region" description="Helical" evidence="2">
    <location>
        <begin position="47"/>
        <end position="71"/>
    </location>
</feature>
<evidence type="ECO:0000313" key="3">
    <source>
        <dbReference type="EMBL" id="SVE55455.1"/>
    </source>
</evidence>
<dbReference type="GO" id="GO:0005886">
    <property type="term" value="C:plasma membrane"/>
    <property type="evidence" value="ECO:0007669"/>
    <property type="project" value="TreeGrafter"/>
</dbReference>
<keyword evidence="1" id="KW-0813">Transport</keyword>
<protein>
    <recommendedName>
        <fullName evidence="4">Polysaccharide biosynthesis protein C-terminal domain-containing protein</fullName>
    </recommendedName>
</protein>
<keyword evidence="2" id="KW-1133">Transmembrane helix</keyword>
<evidence type="ECO:0000256" key="2">
    <source>
        <dbReference type="SAM" id="Phobius"/>
    </source>
</evidence>
<feature type="transmembrane region" description="Helical" evidence="2">
    <location>
        <begin position="164"/>
        <end position="188"/>
    </location>
</feature>
<dbReference type="GO" id="GO:0015297">
    <property type="term" value="F:antiporter activity"/>
    <property type="evidence" value="ECO:0007669"/>
    <property type="project" value="InterPro"/>
</dbReference>
<proteinExistence type="predicted"/>
<evidence type="ECO:0000256" key="1">
    <source>
        <dbReference type="ARBA" id="ARBA00022448"/>
    </source>
</evidence>
<dbReference type="AlphaFoldDB" id="A0A383EGN2"/>
<dbReference type="PANTHER" id="PTHR43298:SF2">
    <property type="entry name" value="FMN_FAD EXPORTER YEEO-RELATED"/>
    <property type="match status" value="1"/>
</dbReference>
<organism evidence="3">
    <name type="scientific">marine metagenome</name>
    <dbReference type="NCBI Taxonomy" id="408172"/>
    <lineage>
        <taxon>unclassified sequences</taxon>
        <taxon>metagenomes</taxon>
        <taxon>ecological metagenomes</taxon>
    </lineage>
</organism>
<dbReference type="InterPro" id="IPR002528">
    <property type="entry name" value="MATE_fam"/>
</dbReference>
<dbReference type="EMBL" id="UINC01225402">
    <property type="protein sequence ID" value="SVE55455.1"/>
    <property type="molecule type" value="Genomic_DNA"/>
</dbReference>
<feature type="transmembrane region" description="Helical" evidence="2">
    <location>
        <begin position="134"/>
        <end position="152"/>
    </location>
</feature>
<feature type="non-terminal residue" evidence="3">
    <location>
        <position position="209"/>
    </location>
</feature>
<reference evidence="3" key="1">
    <citation type="submission" date="2018-05" db="EMBL/GenBank/DDBJ databases">
        <authorList>
            <person name="Lanie J.A."/>
            <person name="Ng W.-L."/>
            <person name="Kazmierczak K.M."/>
            <person name="Andrzejewski T.M."/>
            <person name="Davidsen T.M."/>
            <person name="Wayne K.J."/>
            <person name="Tettelin H."/>
            <person name="Glass J.I."/>
            <person name="Rusch D."/>
            <person name="Podicherti R."/>
            <person name="Tsui H.-C.T."/>
            <person name="Winkler M.E."/>
        </authorList>
    </citation>
    <scope>NUCLEOTIDE SEQUENCE</scope>
</reference>